<proteinExistence type="predicted"/>
<gene>
    <name evidence="1" type="ORF">H6G03_30285</name>
</gene>
<accession>A0A926ZLQ8</accession>
<dbReference type="AlphaFoldDB" id="A0A926ZLQ8"/>
<comment type="caution">
    <text evidence="1">The sequence shown here is derived from an EMBL/GenBank/DDBJ whole genome shotgun (WGS) entry which is preliminary data.</text>
</comment>
<sequence length="107" mass="11824">MQIPDTVQILLDNLRVKTKPTVSNPRLQNAVDELFRANAKIIGGTAGAIIYERITGNLVGGKSHSEKGRRRAIQLQIILEKEALTPEDRTIAQNLLDDLQDALNLNP</sequence>
<evidence type="ECO:0000313" key="2">
    <source>
        <dbReference type="Proteomes" id="UP000641646"/>
    </source>
</evidence>
<evidence type="ECO:0000313" key="1">
    <source>
        <dbReference type="EMBL" id="MBD2185316.1"/>
    </source>
</evidence>
<name>A0A926ZLQ8_9CYAN</name>
<protein>
    <submittedName>
        <fullName evidence="1">Uncharacterized protein</fullName>
    </submittedName>
</protein>
<organism evidence="1 2">
    <name type="scientific">Aerosakkonema funiforme FACHB-1375</name>
    <dbReference type="NCBI Taxonomy" id="2949571"/>
    <lineage>
        <taxon>Bacteria</taxon>
        <taxon>Bacillati</taxon>
        <taxon>Cyanobacteriota</taxon>
        <taxon>Cyanophyceae</taxon>
        <taxon>Oscillatoriophycideae</taxon>
        <taxon>Aerosakkonematales</taxon>
        <taxon>Aerosakkonemataceae</taxon>
        <taxon>Aerosakkonema</taxon>
    </lineage>
</organism>
<keyword evidence="2" id="KW-1185">Reference proteome</keyword>
<reference evidence="1" key="2">
    <citation type="submission" date="2020-08" db="EMBL/GenBank/DDBJ databases">
        <authorList>
            <person name="Chen M."/>
            <person name="Teng W."/>
            <person name="Zhao L."/>
            <person name="Hu C."/>
            <person name="Zhou Y."/>
            <person name="Han B."/>
            <person name="Song L."/>
            <person name="Shu W."/>
        </authorList>
    </citation>
    <scope>NUCLEOTIDE SEQUENCE</scope>
    <source>
        <strain evidence="1">FACHB-1375</strain>
    </source>
</reference>
<dbReference type="Proteomes" id="UP000641646">
    <property type="component" value="Unassembled WGS sequence"/>
</dbReference>
<dbReference type="EMBL" id="JACJPW010000116">
    <property type="protein sequence ID" value="MBD2185316.1"/>
    <property type="molecule type" value="Genomic_DNA"/>
</dbReference>
<reference evidence="1" key="1">
    <citation type="journal article" date="2015" name="ISME J.">
        <title>Draft Genome Sequence of Streptomyces incarnatus NRRL8089, which Produces the Nucleoside Antibiotic Sinefungin.</title>
        <authorList>
            <person name="Oshima K."/>
            <person name="Hattori M."/>
            <person name="Shimizu H."/>
            <person name="Fukuda K."/>
            <person name="Nemoto M."/>
            <person name="Inagaki K."/>
            <person name="Tamura T."/>
        </authorList>
    </citation>
    <scope>NUCLEOTIDE SEQUENCE</scope>
    <source>
        <strain evidence="1">FACHB-1375</strain>
    </source>
</reference>